<proteinExistence type="predicted"/>
<evidence type="ECO:0008006" key="3">
    <source>
        <dbReference type="Google" id="ProtNLM"/>
    </source>
</evidence>
<protein>
    <recommendedName>
        <fullName evidence="3">Alcohol acetyltransferase</fullName>
    </recommendedName>
</protein>
<dbReference type="Pfam" id="PF07247">
    <property type="entry name" value="AATase"/>
    <property type="match status" value="1"/>
</dbReference>
<dbReference type="AlphaFoldDB" id="A0A8J5QDN9"/>
<sequence>MEQDPKALEEEEMVKAQHRRKPEFNERYYICRCTEGYYSNFSITAKYNKRFSKELLSNALQSMIRNNSWFTLNFFKDNDDSSAQVNGMDYEVRCVEKIKFSDVVSFRQIEQFDATTLEEVNMLTLKMNVNLPLWRIIVFEEVGGDQYVCVYVDHSHYDGLSAVQFHKDLTKELSLAVIDHVEVLFDYKRDFEYLPEKILPPVETLTDLYIPSYAKVVRHYLETYIPGLSDFVSWASTLRLLSDANENLELSTHPLFYTKNRVERVLQTKFKIFNFSSSEVSKMIDYCRLHKITLSAYFDILCLQSLEETIFKAVDPSTQFSTSSLVAINGRRYYSEDIRNFKYGTMVCGDQIILPPIKRKPLESMKKFHKKLRENIKSKASFKIIGMYNYINCWDFFRKKLGKVGGRFSLTISNLGKIENSNDEFKFEKIFFASNTGLVYNFILNMTTTPDNELTVVFGYLPEFEEYQLHGKKAIDLFANQFQTKLRDFSKEK</sequence>
<dbReference type="PANTHER" id="PTHR28037">
    <property type="entry name" value="ALCOHOL O-ACETYLTRANSFERASE 1-RELATED"/>
    <property type="match status" value="1"/>
</dbReference>
<dbReference type="PANTHER" id="PTHR28037:SF1">
    <property type="entry name" value="ALCOHOL O-ACETYLTRANSFERASE 1-RELATED"/>
    <property type="match status" value="1"/>
</dbReference>
<dbReference type="InterPro" id="IPR052058">
    <property type="entry name" value="Alcohol_O-acetyltransferase"/>
</dbReference>
<name>A0A8J5QDN9_9ASCO</name>
<keyword evidence="2" id="KW-1185">Reference proteome</keyword>
<dbReference type="OrthoDB" id="2150604at2759"/>
<evidence type="ECO:0000313" key="2">
    <source>
        <dbReference type="Proteomes" id="UP000694255"/>
    </source>
</evidence>
<reference evidence="1 2" key="1">
    <citation type="journal article" date="2021" name="DNA Res.">
        <title>Genome analysis of Candida subhashii reveals its hybrid nature and dual mitochondrial genome conformations.</title>
        <authorList>
            <person name="Mixao V."/>
            <person name="Hegedusova E."/>
            <person name="Saus E."/>
            <person name="Pryszcz L.P."/>
            <person name="Cillingova A."/>
            <person name="Nosek J."/>
            <person name="Gabaldon T."/>
        </authorList>
    </citation>
    <scope>NUCLEOTIDE SEQUENCE [LARGE SCALE GENOMIC DNA]</scope>
    <source>
        <strain evidence="1 2">CBS 10753</strain>
    </source>
</reference>
<accession>A0A8J5QDN9</accession>
<gene>
    <name evidence="1" type="ORF">J8A68_002262</name>
</gene>
<dbReference type="GO" id="GO:0008080">
    <property type="term" value="F:N-acetyltransferase activity"/>
    <property type="evidence" value="ECO:0007669"/>
    <property type="project" value="TreeGrafter"/>
</dbReference>
<dbReference type="InterPro" id="IPR010828">
    <property type="entry name" value="Atf2/Sli1-like"/>
</dbReference>
<dbReference type="GeneID" id="73469063"/>
<organism evidence="1 2">
    <name type="scientific">[Candida] subhashii</name>
    <dbReference type="NCBI Taxonomy" id="561895"/>
    <lineage>
        <taxon>Eukaryota</taxon>
        <taxon>Fungi</taxon>
        <taxon>Dikarya</taxon>
        <taxon>Ascomycota</taxon>
        <taxon>Saccharomycotina</taxon>
        <taxon>Pichiomycetes</taxon>
        <taxon>Debaryomycetaceae</taxon>
        <taxon>Spathaspora</taxon>
    </lineage>
</organism>
<evidence type="ECO:0000313" key="1">
    <source>
        <dbReference type="EMBL" id="KAG7664199.1"/>
    </source>
</evidence>
<dbReference type="RefSeq" id="XP_049264431.1">
    <property type="nucleotide sequence ID" value="XM_049405993.1"/>
</dbReference>
<comment type="caution">
    <text evidence="1">The sequence shown here is derived from an EMBL/GenBank/DDBJ whole genome shotgun (WGS) entry which is preliminary data.</text>
</comment>
<dbReference type="Proteomes" id="UP000694255">
    <property type="component" value="Unassembled WGS sequence"/>
</dbReference>
<dbReference type="EMBL" id="JAGSYN010000103">
    <property type="protein sequence ID" value="KAG7664199.1"/>
    <property type="molecule type" value="Genomic_DNA"/>
</dbReference>